<accession>A0ABN1RH45</accession>
<protein>
    <submittedName>
        <fullName evidence="4">ABC transporter ATP-binding protein</fullName>
    </submittedName>
</protein>
<dbReference type="GO" id="GO:0005524">
    <property type="term" value="F:ATP binding"/>
    <property type="evidence" value="ECO:0007669"/>
    <property type="project" value="UniProtKB-KW"/>
</dbReference>
<dbReference type="RefSeq" id="WP_344242789.1">
    <property type="nucleotide sequence ID" value="NZ_BAAAHH010000018.1"/>
</dbReference>
<evidence type="ECO:0000313" key="4">
    <source>
        <dbReference type="EMBL" id="GAA0957151.1"/>
    </source>
</evidence>
<dbReference type="InterPro" id="IPR003593">
    <property type="entry name" value="AAA+_ATPase"/>
</dbReference>
<keyword evidence="5" id="KW-1185">Reference proteome</keyword>
<reference evidence="4 5" key="1">
    <citation type="journal article" date="2019" name="Int. J. Syst. Evol. Microbiol.">
        <title>The Global Catalogue of Microorganisms (GCM) 10K type strain sequencing project: providing services to taxonomists for standard genome sequencing and annotation.</title>
        <authorList>
            <consortium name="The Broad Institute Genomics Platform"/>
            <consortium name="The Broad Institute Genome Sequencing Center for Infectious Disease"/>
            <person name="Wu L."/>
            <person name="Ma J."/>
        </authorList>
    </citation>
    <scope>NUCLEOTIDE SEQUENCE [LARGE SCALE GENOMIC DNA]</scope>
    <source>
        <strain evidence="4 5">JCM 10696</strain>
    </source>
</reference>
<dbReference type="PANTHER" id="PTHR42794">
    <property type="entry name" value="HEMIN IMPORT ATP-BINDING PROTEIN HMUV"/>
    <property type="match status" value="1"/>
</dbReference>
<gene>
    <name evidence="4" type="ORF">GCM10009550_44110</name>
</gene>
<evidence type="ECO:0000313" key="5">
    <source>
        <dbReference type="Proteomes" id="UP001500665"/>
    </source>
</evidence>
<dbReference type="Gene3D" id="3.40.50.300">
    <property type="entry name" value="P-loop containing nucleotide triphosphate hydrolases"/>
    <property type="match status" value="1"/>
</dbReference>
<dbReference type="EMBL" id="BAAAHH010000018">
    <property type="protein sequence ID" value="GAA0957151.1"/>
    <property type="molecule type" value="Genomic_DNA"/>
</dbReference>
<comment type="caution">
    <text evidence="4">The sequence shown here is derived from an EMBL/GenBank/DDBJ whole genome shotgun (WGS) entry which is preliminary data.</text>
</comment>
<dbReference type="Pfam" id="PF00005">
    <property type="entry name" value="ABC_tran"/>
    <property type="match status" value="1"/>
</dbReference>
<dbReference type="Proteomes" id="UP001500665">
    <property type="component" value="Unassembled WGS sequence"/>
</dbReference>
<name>A0ABN1RH45_9ACTN</name>
<dbReference type="SUPFAM" id="SSF52540">
    <property type="entry name" value="P-loop containing nucleoside triphosphate hydrolases"/>
    <property type="match status" value="1"/>
</dbReference>
<dbReference type="PROSITE" id="PS50893">
    <property type="entry name" value="ABC_TRANSPORTER_2"/>
    <property type="match status" value="1"/>
</dbReference>
<evidence type="ECO:0000256" key="2">
    <source>
        <dbReference type="ARBA" id="ARBA00022840"/>
    </source>
</evidence>
<proteinExistence type="predicted"/>
<sequence length="262" mass="28528">MKPAALRIDDLSWAPARLAGITLRVAPGETVGLLGPNGSGKSSLLRCVYRRIRPDAGTVLLDGADIWRTSARQVARSVAAVTQDLPGDLDNTVEQVVALGRLPYLGTLGRLDRDDLRLVHEAMARCDVAGLARRRVATLSGGERQRVQVARALVQQPRLLVLDEPTNHLDLHHQVELFRLLAGLETTILVALHDLQLAASACDRLVVLHDGRLVADGIPQDVVTPELLTDVYRVDADVTAGPDGHPRVSLRIPPVRRSWSLR</sequence>
<feature type="domain" description="ABC transporter" evidence="3">
    <location>
        <begin position="6"/>
        <end position="235"/>
    </location>
</feature>
<dbReference type="InterPro" id="IPR027417">
    <property type="entry name" value="P-loop_NTPase"/>
</dbReference>
<evidence type="ECO:0000259" key="3">
    <source>
        <dbReference type="PROSITE" id="PS50893"/>
    </source>
</evidence>
<dbReference type="InterPro" id="IPR003439">
    <property type="entry name" value="ABC_transporter-like_ATP-bd"/>
</dbReference>
<evidence type="ECO:0000256" key="1">
    <source>
        <dbReference type="ARBA" id="ARBA00022741"/>
    </source>
</evidence>
<dbReference type="CDD" id="cd03214">
    <property type="entry name" value="ABC_Iron-Siderophores_B12_Hemin"/>
    <property type="match status" value="1"/>
</dbReference>
<keyword evidence="1" id="KW-0547">Nucleotide-binding</keyword>
<dbReference type="InterPro" id="IPR017871">
    <property type="entry name" value="ABC_transporter-like_CS"/>
</dbReference>
<dbReference type="SMART" id="SM00382">
    <property type="entry name" value="AAA"/>
    <property type="match status" value="1"/>
</dbReference>
<keyword evidence="2 4" id="KW-0067">ATP-binding</keyword>
<dbReference type="PANTHER" id="PTHR42794:SF2">
    <property type="entry name" value="ABC TRANSPORTER ATP-BINDING PROTEIN"/>
    <property type="match status" value="1"/>
</dbReference>
<organism evidence="4 5">
    <name type="scientific">Actinocorallia libanotica</name>
    <dbReference type="NCBI Taxonomy" id="46162"/>
    <lineage>
        <taxon>Bacteria</taxon>
        <taxon>Bacillati</taxon>
        <taxon>Actinomycetota</taxon>
        <taxon>Actinomycetes</taxon>
        <taxon>Streptosporangiales</taxon>
        <taxon>Thermomonosporaceae</taxon>
        <taxon>Actinocorallia</taxon>
    </lineage>
</organism>
<dbReference type="PROSITE" id="PS00211">
    <property type="entry name" value="ABC_TRANSPORTER_1"/>
    <property type="match status" value="1"/>
</dbReference>